<sequence>MFKNLFFVIWVFFFAPFLSSCEEPFAIDTDDAPPVIVIYGSFTNEWTCHSIKVSVSSPYFDSQPNRGISGAKVWVKSSANDVYSFIENDTVPGLYQTTGKVAGIPGLAYTLNVEVDFDNDDSKEIYTATSYMSAPTEIDSIEVRSVSMMGRKRYAMYLYAQDVPTEDYYLSRYKINDTLVLNKISQTSLVSDRTFNGQYMNALLLRMFGDVDDRNEDRDEDGDENSRVYLGLGDVVTLSLGRIEKGYYKFINQCRDEMEGESPFFGSPASNIITNISQGGRGYFACYPLTSIKTTVKSGNEE</sequence>
<dbReference type="PROSITE" id="PS51257">
    <property type="entry name" value="PROKAR_LIPOPROTEIN"/>
    <property type="match status" value="1"/>
</dbReference>
<evidence type="ECO:0000313" key="1">
    <source>
        <dbReference type="EMBL" id="KAA6327690.1"/>
    </source>
</evidence>
<evidence type="ECO:0008006" key="2">
    <source>
        <dbReference type="Google" id="ProtNLM"/>
    </source>
</evidence>
<proteinExistence type="predicted"/>
<dbReference type="AlphaFoldDB" id="A0A5J4R2Z3"/>
<organism evidence="1">
    <name type="scientific">termite gut metagenome</name>
    <dbReference type="NCBI Taxonomy" id="433724"/>
    <lineage>
        <taxon>unclassified sequences</taxon>
        <taxon>metagenomes</taxon>
        <taxon>organismal metagenomes</taxon>
    </lineage>
</organism>
<comment type="caution">
    <text evidence="1">The sequence shown here is derived from an EMBL/GenBank/DDBJ whole genome shotgun (WGS) entry which is preliminary data.</text>
</comment>
<name>A0A5J4R2Z3_9ZZZZ</name>
<gene>
    <name evidence="1" type="ORF">EZS27_023340</name>
</gene>
<protein>
    <recommendedName>
        <fullName evidence="2">DUF4249 domain-containing protein</fullName>
    </recommendedName>
</protein>
<dbReference type="InterPro" id="IPR025345">
    <property type="entry name" value="DUF4249"/>
</dbReference>
<reference evidence="1" key="1">
    <citation type="submission" date="2019-03" db="EMBL/GenBank/DDBJ databases">
        <title>Single cell metagenomics reveals metabolic interactions within the superorganism composed of flagellate Streblomastix strix and complex community of Bacteroidetes bacteria on its surface.</title>
        <authorList>
            <person name="Treitli S.C."/>
            <person name="Kolisko M."/>
            <person name="Husnik F."/>
            <person name="Keeling P."/>
            <person name="Hampl V."/>
        </authorList>
    </citation>
    <scope>NUCLEOTIDE SEQUENCE</scope>
    <source>
        <strain evidence="1">STM</strain>
    </source>
</reference>
<dbReference type="Pfam" id="PF14054">
    <property type="entry name" value="DUF4249"/>
    <property type="match status" value="1"/>
</dbReference>
<dbReference type="EMBL" id="SNRY01001947">
    <property type="protein sequence ID" value="KAA6327690.1"/>
    <property type="molecule type" value="Genomic_DNA"/>
</dbReference>
<accession>A0A5J4R2Z3</accession>